<sequence length="160" mass="17990">MKSINIAITTPALLFPAISLLLLAYTNRFLTTGQLIRGLSANARDGKVPKASKQIKNLKKRVSLIKAMQLYGVSSLILCTISMFLIFLEKNFAGEILFGLSLLAMTLSLIIALYEIFISVDAINYELEGIKRYSKSYKKDKKEEHDDEESHDTIENDEVK</sequence>
<feature type="transmembrane region" description="Helical" evidence="2">
    <location>
        <begin position="100"/>
        <end position="123"/>
    </location>
</feature>
<protein>
    <submittedName>
        <fullName evidence="3">DUF2721 domain-containing membrane protein</fullName>
    </submittedName>
</protein>
<feature type="region of interest" description="Disordered" evidence="1">
    <location>
        <begin position="136"/>
        <end position="160"/>
    </location>
</feature>
<gene>
    <name evidence="3" type="ORF">AMOL_1991</name>
</gene>
<dbReference type="Pfam" id="PF11026">
    <property type="entry name" value="DUF2721"/>
    <property type="match status" value="1"/>
</dbReference>
<proteinExistence type="predicted"/>
<feature type="transmembrane region" description="Helical" evidence="2">
    <location>
        <begin position="68"/>
        <end position="88"/>
    </location>
</feature>
<dbReference type="EMBL" id="CP032098">
    <property type="protein sequence ID" value="AXX92950.1"/>
    <property type="molecule type" value="Genomic_DNA"/>
</dbReference>
<reference evidence="3 4" key="1">
    <citation type="submission" date="2018-08" db="EMBL/GenBank/DDBJ databases">
        <title>Complete genome of the Arcobacter molluscorum type strain LMG 25693.</title>
        <authorList>
            <person name="Miller W.G."/>
            <person name="Yee E."/>
            <person name="Bono J.L."/>
        </authorList>
    </citation>
    <scope>NUCLEOTIDE SEQUENCE [LARGE SCALE GENOMIC DNA]</scope>
    <source>
        <strain evidence="3 4">CECT 7696</strain>
    </source>
</reference>
<dbReference type="Proteomes" id="UP000262712">
    <property type="component" value="Chromosome"/>
</dbReference>
<name>A0AB33GPC8_9BACT</name>
<accession>A0AB33GPC8</accession>
<dbReference type="InterPro" id="IPR021279">
    <property type="entry name" value="DUF2721"/>
</dbReference>
<evidence type="ECO:0000256" key="2">
    <source>
        <dbReference type="SAM" id="Phobius"/>
    </source>
</evidence>
<dbReference type="KEGG" id="amol:AMOL_1991"/>
<keyword evidence="2" id="KW-0812">Transmembrane</keyword>
<organism evidence="3 4">
    <name type="scientific">Malaciobacter molluscorum LMG 25693</name>
    <dbReference type="NCBI Taxonomy" id="870501"/>
    <lineage>
        <taxon>Bacteria</taxon>
        <taxon>Pseudomonadati</taxon>
        <taxon>Campylobacterota</taxon>
        <taxon>Epsilonproteobacteria</taxon>
        <taxon>Campylobacterales</taxon>
        <taxon>Arcobacteraceae</taxon>
        <taxon>Malaciobacter</taxon>
    </lineage>
</organism>
<dbReference type="AlphaFoldDB" id="A0AB33GPC8"/>
<evidence type="ECO:0000256" key="1">
    <source>
        <dbReference type="SAM" id="MobiDB-lite"/>
    </source>
</evidence>
<evidence type="ECO:0000313" key="3">
    <source>
        <dbReference type="EMBL" id="AXX92950.1"/>
    </source>
</evidence>
<keyword evidence="2" id="KW-0472">Membrane</keyword>
<evidence type="ECO:0000313" key="4">
    <source>
        <dbReference type="Proteomes" id="UP000262712"/>
    </source>
</evidence>
<feature type="compositionally biased region" description="Basic and acidic residues" evidence="1">
    <location>
        <begin position="151"/>
        <end position="160"/>
    </location>
</feature>
<dbReference type="RefSeq" id="WP_228149962.1">
    <property type="nucleotide sequence ID" value="NZ_CP032098.1"/>
</dbReference>
<feature type="transmembrane region" description="Helical" evidence="2">
    <location>
        <begin position="6"/>
        <end position="25"/>
    </location>
</feature>
<keyword evidence="2" id="KW-1133">Transmembrane helix</keyword>